<organism evidence="1 2">
    <name type="scientific">Hepatospora eriocheir</name>
    <dbReference type="NCBI Taxonomy" id="1081669"/>
    <lineage>
        <taxon>Eukaryota</taxon>
        <taxon>Fungi</taxon>
        <taxon>Fungi incertae sedis</taxon>
        <taxon>Microsporidia</taxon>
        <taxon>Hepatosporidae</taxon>
        <taxon>Hepatospora</taxon>
    </lineage>
</organism>
<reference evidence="1 2" key="1">
    <citation type="journal article" date="2017" name="Environ. Microbiol.">
        <title>Decay of the glycolytic pathway and adaptation to intranuclear parasitism within Enterocytozoonidae microsporidia.</title>
        <authorList>
            <person name="Wiredu Boakye D."/>
            <person name="Jaroenlak P."/>
            <person name="Prachumwat A."/>
            <person name="Williams T.A."/>
            <person name="Bateman K.S."/>
            <person name="Itsathitphaisarn O."/>
            <person name="Sritunyalucksana K."/>
            <person name="Paszkiewicz K.H."/>
            <person name="Moore K.A."/>
            <person name="Stentiford G.D."/>
            <person name="Williams B.A."/>
        </authorList>
    </citation>
    <scope>NUCLEOTIDE SEQUENCE [LARGE SCALE GENOMIC DNA]</scope>
    <source>
        <strain evidence="2">canceri</strain>
    </source>
</reference>
<evidence type="ECO:0000313" key="2">
    <source>
        <dbReference type="Proteomes" id="UP000192501"/>
    </source>
</evidence>
<dbReference type="VEuPathDB" id="MicrosporidiaDB:HERIO_2292"/>
<gene>
    <name evidence="1" type="ORF">A0H76_28</name>
</gene>
<name>A0A1X0QJA8_9MICR</name>
<protein>
    <submittedName>
        <fullName evidence="1">Uncharacterized protein</fullName>
    </submittedName>
</protein>
<comment type="caution">
    <text evidence="1">The sequence shown here is derived from an EMBL/GenBank/DDBJ whole genome shotgun (WGS) entry which is preliminary data.</text>
</comment>
<accession>A0A1X0QJA8</accession>
<evidence type="ECO:0000313" key="1">
    <source>
        <dbReference type="EMBL" id="ORD99859.1"/>
    </source>
</evidence>
<dbReference type="Proteomes" id="UP000192501">
    <property type="component" value="Unassembled WGS sequence"/>
</dbReference>
<dbReference type="AlphaFoldDB" id="A0A1X0QJA8"/>
<dbReference type="EMBL" id="LTAI01000100">
    <property type="protein sequence ID" value="ORD99859.1"/>
    <property type="molecule type" value="Genomic_DNA"/>
</dbReference>
<proteinExistence type="predicted"/>
<dbReference type="VEuPathDB" id="MicrosporidiaDB:A0H76_28"/>
<sequence length="73" mass="8684">MFIEHLIILKRYCEEHRNLVQVFFLIINYFKLKKVFLFFCETCEQFLANCYVKGLCVCGSISNMMIVMVLCSN</sequence>